<dbReference type="AlphaFoldDB" id="A0A2R4X065"/>
<feature type="compositionally biased region" description="Basic and acidic residues" evidence="1">
    <location>
        <begin position="27"/>
        <end position="36"/>
    </location>
</feature>
<evidence type="ECO:0000313" key="3">
    <source>
        <dbReference type="Proteomes" id="UP000244727"/>
    </source>
</evidence>
<feature type="region of interest" description="Disordered" evidence="1">
    <location>
        <begin position="1"/>
        <end position="36"/>
    </location>
</feature>
<evidence type="ECO:0000256" key="1">
    <source>
        <dbReference type="SAM" id="MobiDB-lite"/>
    </source>
</evidence>
<keyword evidence="3" id="KW-1185">Reference proteome</keyword>
<proteinExistence type="predicted"/>
<dbReference type="Pfam" id="PF19302">
    <property type="entry name" value="DUF5915"/>
    <property type="match status" value="1"/>
</dbReference>
<gene>
    <name evidence="2" type="ORF">HARCEL1_05530</name>
</gene>
<protein>
    <submittedName>
        <fullName evidence="2">Uncharacterized protein</fullName>
    </submittedName>
</protein>
<accession>A0A2R4X065</accession>
<evidence type="ECO:0000313" key="2">
    <source>
        <dbReference type="EMBL" id="AWB27200.1"/>
    </source>
</evidence>
<organism evidence="2 3">
    <name type="scientific">Halococcoides cellulosivorans</name>
    <dbReference type="NCBI Taxonomy" id="1679096"/>
    <lineage>
        <taxon>Archaea</taxon>
        <taxon>Methanobacteriati</taxon>
        <taxon>Methanobacteriota</taxon>
        <taxon>Stenosarchaea group</taxon>
        <taxon>Halobacteria</taxon>
        <taxon>Halobacteriales</taxon>
        <taxon>Haloarculaceae</taxon>
        <taxon>Halococcoides</taxon>
    </lineage>
</organism>
<sequence>MRSEGRSFSPTFFDEWFASEGSEPEDEKGGNEMRKELDLDMDERIRVEIGVEDRVAAFVDEHRDLIAEEVRADAFEAVEDGLRETWEIEDTEAEIAIEALATADA</sequence>
<dbReference type="KEGG" id="harc:HARCEL1_05530"/>
<reference evidence="2 3" key="1">
    <citation type="submission" date="2018-04" db="EMBL/GenBank/DDBJ databases">
        <title>Halococcoides cellulosivorans gen. nov., sp. nov., an extremely halophilic cellulose-utilizing haloarchaeon from hypersaline lakes.</title>
        <authorList>
            <person name="Sorokin D.Y."/>
            <person name="Toshchakov S.V."/>
            <person name="Samarov N.I."/>
            <person name="Korzhenkov A."/>
            <person name="Kublanov I.V."/>
        </authorList>
    </citation>
    <scope>NUCLEOTIDE SEQUENCE [LARGE SCALE GENOMIC DNA]</scope>
    <source>
        <strain evidence="2 3">HArcel1</strain>
    </source>
</reference>
<feature type="compositionally biased region" description="Polar residues" evidence="1">
    <location>
        <begin position="1"/>
        <end position="10"/>
    </location>
</feature>
<dbReference type="Proteomes" id="UP000244727">
    <property type="component" value="Chromosome"/>
</dbReference>
<dbReference type="EMBL" id="CP028858">
    <property type="protein sequence ID" value="AWB27200.1"/>
    <property type="molecule type" value="Genomic_DNA"/>
</dbReference>
<name>A0A2R4X065_9EURY</name>